<proteinExistence type="predicted"/>
<dbReference type="AlphaFoldDB" id="A0A0C2CM19"/>
<dbReference type="SUPFAM" id="SSF55797">
    <property type="entry name" value="PR-1-like"/>
    <property type="match status" value="1"/>
</dbReference>
<dbReference type="CDD" id="cd05380">
    <property type="entry name" value="CAP_euk"/>
    <property type="match status" value="1"/>
</dbReference>
<sequence length="143" mass="16325">AAVAKGEVEMGNKEKARECPRMKKFEQYGCDLEESAYEMATKCADPNVENVNWFMSTAANKKLAAIEAMEAWYSEITKGHMEQKTGSQNLLLPELNIRQFARMVWDTNTQMGCGIHECSAKPKNIAWYANMDRVWANMEIQFT</sequence>
<dbReference type="OrthoDB" id="5851949at2759"/>
<keyword evidence="3" id="KW-1185">Reference proteome</keyword>
<dbReference type="EMBL" id="KN734119">
    <property type="protein sequence ID" value="KIH57638.1"/>
    <property type="molecule type" value="Genomic_DNA"/>
</dbReference>
<dbReference type="Proteomes" id="UP000054047">
    <property type="component" value="Unassembled WGS sequence"/>
</dbReference>
<dbReference type="Pfam" id="PF00188">
    <property type="entry name" value="CAP"/>
    <property type="match status" value="1"/>
</dbReference>
<protein>
    <recommendedName>
        <fullName evidence="1">SCP domain-containing protein</fullName>
    </recommendedName>
</protein>
<gene>
    <name evidence="2" type="ORF">ANCDUO_12168</name>
</gene>
<evidence type="ECO:0000313" key="3">
    <source>
        <dbReference type="Proteomes" id="UP000054047"/>
    </source>
</evidence>
<dbReference type="SMART" id="SM00198">
    <property type="entry name" value="SCP"/>
    <property type="match status" value="1"/>
</dbReference>
<feature type="non-terminal residue" evidence="2">
    <location>
        <position position="1"/>
    </location>
</feature>
<dbReference type="InterPro" id="IPR035940">
    <property type="entry name" value="CAP_sf"/>
</dbReference>
<accession>A0A0C2CM19</accession>
<evidence type="ECO:0000313" key="2">
    <source>
        <dbReference type="EMBL" id="KIH57638.1"/>
    </source>
</evidence>
<reference evidence="2 3" key="1">
    <citation type="submission" date="2013-12" db="EMBL/GenBank/DDBJ databases">
        <title>Draft genome of the parsitic nematode Ancylostoma duodenale.</title>
        <authorList>
            <person name="Mitreva M."/>
        </authorList>
    </citation>
    <scope>NUCLEOTIDE SEQUENCE [LARGE SCALE GENOMIC DNA]</scope>
    <source>
        <strain evidence="2 3">Zhejiang</strain>
    </source>
</reference>
<name>A0A0C2CM19_9BILA</name>
<evidence type="ECO:0000259" key="1">
    <source>
        <dbReference type="SMART" id="SM00198"/>
    </source>
</evidence>
<dbReference type="InterPro" id="IPR014044">
    <property type="entry name" value="CAP_dom"/>
</dbReference>
<organism evidence="2 3">
    <name type="scientific">Ancylostoma duodenale</name>
    <dbReference type="NCBI Taxonomy" id="51022"/>
    <lineage>
        <taxon>Eukaryota</taxon>
        <taxon>Metazoa</taxon>
        <taxon>Ecdysozoa</taxon>
        <taxon>Nematoda</taxon>
        <taxon>Chromadorea</taxon>
        <taxon>Rhabditida</taxon>
        <taxon>Rhabditina</taxon>
        <taxon>Rhabditomorpha</taxon>
        <taxon>Strongyloidea</taxon>
        <taxon>Ancylostomatidae</taxon>
        <taxon>Ancylostomatinae</taxon>
        <taxon>Ancylostoma</taxon>
    </lineage>
</organism>
<dbReference type="Gene3D" id="3.40.33.10">
    <property type="entry name" value="CAP"/>
    <property type="match status" value="1"/>
</dbReference>
<feature type="domain" description="SCP" evidence="1">
    <location>
        <begin position="2"/>
        <end position="130"/>
    </location>
</feature>